<dbReference type="SUPFAM" id="SSF53218">
    <property type="entry name" value="Molybdenum cofactor biosynthesis proteins"/>
    <property type="match status" value="1"/>
</dbReference>
<dbReference type="InterPro" id="IPR036425">
    <property type="entry name" value="MoaB/Mog-like_dom_sf"/>
</dbReference>
<dbReference type="Pfam" id="PF00994">
    <property type="entry name" value="MoCF_biosynth"/>
    <property type="match status" value="1"/>
</dbReference>
<dbReference type="GO" id="GO:0006777">
    <property type="term" value="P:Mo-molybdopterin cofactor biosynthetic process"/>
    <property type="evidence" value="ECO:0007669"/>
    <property type="project" value="UniProtKB-UniRule"/>
</dbReference>
<reference evidence="8" key="2">
    <citation type="submission" date="2021-09" db="EMBL/GenBank/DDBJ databases">
        <authorList>
            <person name="Gilroy R."/>
        </authorList>
    </citation>
    <scope>NUCLEOTIDE SEQUENCE</scope>
    <source>
        <strain evidence="8">CHK171-7178</strain>
    </source>
</reference>
<evidence type="ECO:0000313" key="9">
    <source>
        <dbReference type="Proteomes" id="UP000698173"/>
    </source>
</evidence>
<dbReference type="AlphaFoldDB" id="A0A921KC62"/>
<sequence>MSHLNDSDKERKLIFCVLTTSDTRNVSNDKSGWTIRQKLELAGHHVFESWICQDDKMEIESIVEEWLQNPNVNAIISTGGTGIGFRDVTIETVSPYFTKRIDGFGELFRYLSYTEDVGTKALLSRAAAGVIKEKAYFALPGSVKAVELAMDRLILPEVHHIVHELTKHLDD</sequence>
<keyword evidence="5 6" id="KW-0501">Molybdenum cofactor biosynthesis</keyword>
<dbReference type="GO" id="GO:0005829">
    <property type="term" value="C:cytosol"/>
    <property type="evidence" value="ECO:0007669"/>
    <property type="project" value="TreeGrafter"/>
</dbReference>
<comment type="caution">
    <text evidence="8">The sequence shown here is derived from an EMBL/GenBank/DDBJ whole genome shotgun (WGS) entry which is preliminary data.</text>
</comment>
<accession>A0A921KC62</accession>
<dbReference type="InterPro" id="IPR001453">
    <property type="entry name" value="MoaB/Mog_dom"/>
</dbReference>
<dbReference type="PANTHER" id="PTHR43232:SF2">
    <property type="entry name" value="MOLYBDENUM COFACTOR BIOSYNTHESIS PROTEIN B"/>
    <property type="match status" value="1"/>
</dbReference>
<evidence type="ECO:0000256" key="4">
    <source>
        <dbReference type="ARBA" id="ARBA00015262"/>
    </source>
</evidence>
<name>A0A921KC62_SPOPS</name>
<comment type="pathway">
    <text evidence="2 6">Cofactor biosynthesis; molybdopterin biosynthesis.</text>
</comment>
<dbReference type="Gene3D" id="3.40.980.10">
    <property type="entry name" value="MoaB/Mog-like domain"/>
    <property type="match status" value="1"/>
</dbReference>
<comment type="similarity">
    <text evidence="3 6">Belongs to the MoaB/Mog family.</text>
</comment>
<evidence type="ECO:0000256" key="6">
    <source>
        <dbReference type="PIRNR" id="PIRNR006443"/>
    </source>
</evidence>
<reference evidence="8" key="1">
    <citation type="journal article" date="2021" name="PeerJ">
        <title>Extensive microbial diversity within the chicken gut microbiome revealed by metagenomics and culture.</title>
        <authorList>
            <person name="Gilroy R."/>
            <person name="Ravi A."/>
            <person name="Getino M."/>
            <person name="Pursley I."/>
            <person name="Horton D.L."/>
            <person name="Alikhan N.F."/>
            <person name="Baker D."/>
            <person name="Gharbi K."/>
            <person name="Hall N."/>
            <person name="Watson M."/>
            <person name="Adriaenssens E.M."/>
            <person name="Foster-Nyarko E."/>
            <person name="Jarju S."/>
            <person name="Secka A."/>
            <person name="Antonio M."/>
            <person name="Oren A."/>
            <person name="Chaudhuri R.R."/>
            <person name="La Ragione R."/>
            <person name="Hildebrand F."/>
            <person name="Pallen M.J."/>
        </authorList>
    </citation>
    <scope>NUCLEOTIDE SEQUENCE</scope>
    <source>
        <strain evidence="8">CHK171-7178</strain>
    </source>
</reference>
<organism evidence="8 9">
    <name type="scientific">Sporosarcina psychrophila</name>
    <name type="common">Bacillus psychrophilus</name>
    <dbReference type="NCBI Taxonomy" id="1476"/>
    <lineage>
        <taxon>Bacteria</taxon>
        <taxon>Bacillati</taxon>
        <taxon>Bacillota</taxon>
        <taxon>Bacilli</taxon>
        <taxon>Bacillales</taxon>
        <taxon>Caryophanaceae</taxon>
        <taxon>Sporosarcina</taxon>
    </lineage>
</organism>
<evidence type="ECO:0000256" key="3">
    <source>
        <dbReference type="ARBA" id="ARBA00006112"/>
    </source>
</evidence>
<evidence type="ECO:0000313" key="8">
    <source>
        <dbReference type="EMBL" id="HJF31122.1"/>
    </source>
</evidence>
<feature type="domain" description="MoaB/Mog" evidence="7">
    <location>
        <begin position="16"/>
        <end position="161"/>
    </location>
</feature>
<protein>
    <recommendedName>
        <fullName evidence="4 6">Molybdenum cofactor biosynthesis protein B</fullName>
    </recommendedName>
</protein>
<evidence type="ECO:0000256" key="2">
    <source>
        <dbReference type="ARBA" id="ARBA00005046"/>
    </source>
</evidence>
<evidence type="ECO:0000259" key="7">
    <source>
        <dbReference type="SMART" id="SM00852"/>
    </source>
</evidence>
<dbReference type="PANTHER" id="PTHR43232">
    <property type="entry name" value="MOLYBDENUM COFACTOR BIOSYNTHESIS PROTEIN B"/>
    <property type="match status" value="1"/>
</dbReference>
<evidence type="ECO:0000256" key="5">
    <source>
        <dbReference type="ARBA" id="ARBA00023150"/>
    </source>
</evidence>
<dbReference type="EMBL" id="DYWT01000085">
    <property type="protein sequence ID" value="HJF31122.1"/>
    <property type="molecule type" value="Genomic_DNA"/>
</dbReference>
<dbReference type="PIRSF" id="PIRSF006443">
    <property type="entry name" value="MoaB"/>
    <property type="match status" value="1"/>
</dbReference>
<proteinExistence type="inferred from homology"/>
<dbReference type="CDD" id="cd00886">
    <property type="entry name" value="MogA_MoaB"/>
    <property type="match status" value="1"/>
</dbReference>
<comment type="function">
    <text evidence="1 6">May be involved in the biosynthesis of molybdopterin.</text>
</comment>
<dbReference type="SMART" id="SM00852">
    <property type="entry name" value="MoCF_biosynth"/>
    <property type="match status" value="1"/>
</dbReference>
<dbReference type="InterPro" id="IPR012245">
    <property type="entry name" value="MoaB"/>
</dbReference>
<dbReference type="FunFam" id="3.40.980.10:FF:000006">
    <property type="entry name" value="Molybdenum cofactor biosynthesis protein B"/>
    <property type="match status" value="1"/>
</dbReference>
<gene>
    <name evidence="8" type="ORF">K8V56_04990</name>
</gene>
<dbReference type="NCBIfam" id="TIGR00177">
    <property type="entry name" value="molyb_syn"/>
    <property type="match status" value="1"/>
</dbReference>
<evidence type="ECO:0000256" key="1">
    <source>
        <dbReference type="ARBA" id="ARBA00003487"/>
    </source>
</evidence>
<dbReference type="Proteomes" id="UP000698173">
    <property type="component" value="Unassembled WGS sequence"/>
</dbReference>